<keyword evidence="2" id="KW-1185">Reference proteome</keyword>
<dbReference type="OrthoDB" id="495973at2"/>
<protein>
    <submittedName>
        <fullName evidence="1">Uncharacterized protein</fullName>
    </submittedName>
</protein>
<comment type="caution">
    <text evidence="1">The sequence shown here is derived from an EMBL/GenBank/DDBJ whole genome shotgun (WGS) entry which is preliminary data.</text>
</comment>
<dbReference type="AlphaFoldDB" id="A0A2S6CW54"/>
<sequence length="159" mass="17230">MDPITLATAITTIFLTGVLQKQGENFSDVLMQKVGKAIAIIRKHSPDTAAALEASNLEVLSLKPEVLQQIPDDPIFAELVDTADVENNSTFRDKLQAIKQAVKAGTIVQVMATDIEATNLKAKSMQQKATLHPEFVEQTMLKNVKVTGDIDLGDLSQEG</sequence>
<organism evidence="1 2">
    <name type="scientific">Cuspidothrix issatschenkoi CHARLIE-1</name>
    <dbReference type="NCBI Taxonomy" id="2052836"/>
    <lineage>
        <taxon>Bacteria</taxon>
        <taxon>Bacillati</taxon>
        <taxon>Cyanobacteriota</taxon>
        <taxon>Cyanophyceae</taxon>
        <taxon>Nostocales</taxon>
        <taxon>Aphanizomenonaceae</taxon>
        <taxon>Cuspidothrix</taxon>
    </lineage>
</organism>
<dbReference type="EMBL" id="PGEM01000040">
    <property type="protein sequence ID" value="PPJ64015.1"/>
    <property type="molecule type" value="Genomic_DNA"/>
</dbReference>
<proteinExistence type="predicted"/>
<dbReference type="RefSeq" id="WP_104387173.1">
    <property type="nucleotide sequence ID" value="NZ_PGEM01000040.1"/>
</dbReference>
<evidence type="ECO:0000313" key="2">
    <source>
        <dbReference type="Proteomes" id="UP000239589"/>
    </source>
</evidence>
<accession>A0A2S6CW54</accession>
<reference evidence="1 2" key="1">
    <citation type="submission" date="2018-02" db="EMBL/GenBank/DDBJ databases">
        <title>Discovery of a pederin family compound in a non-symbiotic bloom-forming cyanobacterium.</title>
        <authorList>
            <person name="Kust A."/>
            <person name="Mares J."/>
            <person name="Jokela J."/>
            <person name="Urajova P."/>
            <person name="Hajek J."/>
            <person name="Saurav K."/>
            <person name="Voracova K."/>
            <person name="Fewer D.P."/>
            <person name="Haapaniemi E."/>
            <person name="Permi P."/>
            <person name="Rehakova K."/>
            <person name="Sivonen K."/>
            <person name="Hrouzek P."/>
        </authorList>
    </citation>
    <scope>NUCLEOTIDE SEQUENCE [LARGE SCALE GENOMIC DNA]</scope>
    <source>
        <strain evidence="1 2">CHARLIE-1</strain>
    </source>
</reference>
<name>A0A2S6CW54_9CYAN</name>
<gene>
    <name evidence="1" type="ORF">CUN59_07015</name>
</gene>
<evidence type="ECO:0000313" key="1">
    <source>
        <dbReference type="EMBL" id="PPJ64015.1"/>
    </source>
</evidence>
<dbReference type="Proteomes" id="UP000239589">
    <property type="component" value="Unassembled WGS sequence"/>
</dbReference>